<dbReference type="InterPro" id="IPR045802">
    <property type="entry name" value="GRV2/DNAJC13_N"/>
</dbReference>
<dbReference type="GO" id="GO:0007032">
    <property type="term" value="P:endosome organization"/>
    <property type="evidence" value="ECO:0007669"/>
    <property type="project" value="InterPro"/>
</dbReference>
<dbReference type="GO" id="GO:0010008">
    <property type="term" value="C:endosome membrane"/>
    <property type="evidence" value="ECO:0007669"/>
    <property type="project" value="TreeGrafter"/>
</dbReference>
<reference evidence="2" key="1">
    <citation type="journal article" date="2023" name="Mol. Biol. Evol.">
        <title>Third-Generation Sequencing Reveals the Adaptive Role of the Epigenome in Three Deep-Sea Polychaetes.</title>
        <authorList>
            <person name="Perez M."/>
            <person name="Aroh O."/>
            <person name="Sun Y."/>
            <person name="Lan Y."/>
            <person name="Juniper S.K."/>
            <person name="Young C.R."/>
            <person name="Angers B."/>
            <person name="Qian P.Y."/>
        </authorList>
    </citation>
    <scope>NUCLEOTIDE SEQUENCE</scope>
    <source>
        <strain evidence="2">R07B-5</strain>
    </source>
</reference>
<organism evidence="2 3">
    <name type="scientific">Ridgeia piscesae</name>
    <name type="common">Tubeworm</name>
    <dbReference type="NCBI Taxonomy" id="27915"/>
    <lineage>
        <taxon>Eukaryota</taxon>
        <taxon>Metazoa</taxon>
        <taxon>Spiralia</taxon>
        <taxon>Lophotrochozoa</taxon>
        <taxon>Annelida</taxon>
        <taxon>Polychaeta</taxon>
        <taxon>Sedentaria</taxon>
        <taxon>Canalipalpata</taxon>
        <taxon>Sabellida</taxon>
        <taxon>Siboglinidae</taxon>
        <taxon>Ridgeia</taxon>
    </lineage>
</organism>
<evidence type="ECO:0000313" key="2">
    <source>
        <dbReference type="EMBL" id="KAK2171866.1"/>
    </source>
</evidence>
<dbReference type="GO" id="GO:0006898">
    <property type="term" value="P:receptor-mediated endocytosis"/>
    <property type="evidence" value="ECO:0007669"/>
    <property type="project" value="TreeGrafter"/>
</dbReference>
<proteinExistence type="predicted"/>
<dbReference type="PANTHER" id="PTHR36983:SF2">
    <property type="entry name" value="DNAJ HOMOLOG SUBFAMILY C MEMBER 13"/>
    <property type="match status" value="1"/>
</dbReference>
<feature type="domain" description="DnaJ homologue subfamily C GRV2/DNAJC13 N-terminal" evidence="1">
    <location>
        <begin position="5"/>
        <end position="646"/>
    </location>
</feature>
<accession>A0AAD9NKQ6</accession>
<dbReference type="InterPro" id="IPR044978">
    <property type="entry name" value="GRV2/DNAJC13"/>
</dbReference>
<gene>
    <name evidence="2" type="ORF">NP493_1017g02050</name>
</gene>
<dbReference type="PANTHER" id="PTHR36983">
    <property type="entry name" value="DNAJ HOMOLOG SUBFAMILY C MEMBER 13"/>
    <property type="match status" value="1"/>
</dbReference>
<evidence type="ECO:0000313" key="3">
    <source>
        <dbReference type="Proteomes" id="UP001209878"/>
    </source>
</evidence>
<dbReference type="EMBL" id="JAODUO010001016">
    <property type="protein sequence ID" value="KAK2171866.1"/>
    <property type="molecule type" value="Genomic_DNA"/>
</dbReference>
<dbReference type="GO" id="GO:2000641">
    <property type="term" value="P:regulation of early endosome to late endosome transport"/>
    <property type="evidence" value="ECO:0007669"/>
    <property type="project" value="InterPro"/>
</dbReference>
<evidence type="ECO:0000259" key="1">
    <source>
        <dbReference type="Pfam" id="PF19432"/>
    </source>
</evidence>
<dbReference type="AlphaFoldDB" id="A0AAD9NKQ6"/>
<dbReference type="Pfam" id="PF19432">
    <property type="entry name" value="RME-8_N"/>
    <property type="match status" value="1"/>
</dbReference>
<keyword evidence="3" id="KW-1185">Reference proteome</keyword>
<name>A0AAD9NKQ6_RIDPI</name>
<dbReference type="Proteomes" id="UP001209878">
    <property type="component" value="Unassembled WGS sequence"/>
</dbReference>
<protein>
    <recommendedName>
        <fullName evidence="1">DnaJ homologue subfamily C GRV2/DNAJC13 N-terminal domain-containing protein</fullName>
    </recommendedName>
</protein>
<comment type="caution">
    <text evidence="2">The sequence shown here is derived from an EMBL/GenBank/DDBJ whole genome shotgun (WGS) entry which is preliminary data.</text>
</comment>
<sequence length="661" mass="74137">MLCIKSLLSFRYKRIFSVGSRGISTYNPSSLEVTNQWSYEDFISITPNVKAPSNNEFVITIKKAPKKSDTMRFSTDHRSDVITEALRFRHKFAEKTLSSKRFNAYKYHWSDNRVPVVLEVNPGSLDQVDPGSNRLLCCYDYKDMEGFVQVTDYPGGMALIHGGYNRLHLFALEQRDELMRCIQATAADNIGVSVKLRKEPITLEQFVAYRLGKYRTDEALTSCAEFTVQKISQRMPEPVRRTLCLSETCLVERDPATYNIVTCKPLCDIFAIVRHQQNPQLFSVEYVKGAIRTYSSTDRDALIASVLDGVRASGNLDVHVKMTFTKRGYRLGPFTVPVDEEVESQHMKFLQTPPVGMTFSEAVLRLNSNVSYSGLLHAVTADGLFAQNKEKLICGTLAALLDREGDQTSITSLELEAQLHALRRLVASKAGFAAFTKLPKMREKVGVKVVKALGRHDDGVSHAAIDMLCALMEPMHDNYDLRQEQLNKASIMSSKTFLASLLDMFKMHVLRGTGALVITAMLDFLTFALCAPYSETTDGTYFDTLLEMVANDGRAIFKLFQHPSMAIVKGAGMVMKAIIEEGDAEVAAKMQELALSEGSLPRHLHTAMFTQSTDSRMLTVRQLSRHLVGLWVTGHPTAMAMLKRILVCYVIWVIMMSNLFD</sequence>